<name>X1VNN3_9ZZZZ</name>
<feature type="non-terminal residue" evidence="1">
    <location>
        <position position="35"/>
    </location>
</feature>
<evidence type="ECO:0000313" key="1">
    <source>
        <dbReference type="EMBL" id="GAJ10430.1"/>
    </source>
</evidence>
<dbReference type="AlphaFoldDB" id="X1VNN3"/>
<organism evidence="1">
    <name type="scientific">marine sediment metagenome</name>
    <dbReference type="NCBI Taxonomy" id="412755"/>
    <lineage>
        <taxon>unclassified sequences</taxon>
        <taxon>metagenomes</taxon>
        <taxon>ecological metagenomes</taxon>
    </lineage>
</organism>
<dbReference type="EMBL" id="BARW01025608">
    <property type="protein sequence ID" value="GAJ10430.1"/>
    <property type="molecule type" value="Genomic_DNA"/>
</dbReference>
<comment type="caution">
    <text evidence="1">The sequence shown here is derived from an EMBL/GenBank/DDBJ whole genome shotgun (WGS) entry which is preliminary data.</text>
</comment>
<proteinExistence type="predicted"/>
<accession>X1VNN3</accession>
<reference evidence="1" key="1">
    <citation type="journal article" date="2014" name="Front. Microbiol.">
        <title>High frequency of phylogenetically diverse reductive dehalogenase-homologous genes in deep subseafloor sedimentary metagenomes.</title>
        <authorList>
            <person name="Kawai M."/>
            <person name="Futagami T."/>
            <person name="Toyoda A."/>
            <person name="Takaki Y."/>
            <person name="Nishi S."/>
            <person name="Hori S."/>
            <person name="Arai W."/>
            <person name="Tsubouchi T."/>
            <person name="Morono Y."/>
            <person name="Uchiyama I."/>
            <person name="Ito T."/>
            <person name="Fujiyama A."/>
            <person name="Inagaki F."/>
            <person name="Takami H."/>
        </authorList>
    </citation>
    <scope>NUCLEOTIDE SEQUENCE</scope>
    <source>
        <strain evidence="1">Expedition CK06-06</strain>
    </source>
</reference>
<protein>
    <submittedName>
        <fullName evidence="1">Uncharacterized protein</fullName>
    </submittedName>
</protein>
<gene>
    <name evidence="1" type="ORF">S12H4_41934</name>
</gene>
<sequence length="35" mass="3998">MPYMLRRRILAGSDLPDDATWKQDLPDSGMVTAFE</sequence>